<dbReference type="InterPro" id="IPR010724">
    <property type="entry name" value="RepA_N"/>
</dbReference>
<dbReference type="RefSeq" id="WP_024409890.1">
    <property type="nucleotide sequence ID" value="NZ_JAIMDZ010000007.1"/>
</dbReference>
<reference evidence="3 5" key="2">
    <citation type="submission" date="2018-12" db="EMBL/GenBank/DDBJ databases">
        <title>Whole-genome sequences of fifteen clinical Streptococcus suis strains isolated from pigs between 2006 and 2018.</title>
        <authorList>
            <person name="Stevens M.J.A."/>
            <person name="Cernela N."/>
            <person name="Spoerry Serrano N."/>
            <person name="Schmitt S."/>
            <person name="Schrenzel J."/>
            <person name="Stephan R."/>
        </authorList>
    </citation>
    <scope>NUCLEOTIDE SEQUENCE [LARGE SCALE GENOMIC DNA]</scope>
    <source>
        <strain evidence="3 5">SS1014</strain>
    </source>
</reference>
<organism evidence="3 5">
    <name type="scientific">Streptococcus suis</name>
    <dbReference type="NCBI Taxonomy" id="1307"/>
    <lineage>
        <taxon>Bacteria</taxon>
        <taxon>Bacillati</taxon>
        <taxon>Bacillota</taxon>
        <taxon>Bacilli</taxon>
        <taxon>Lactobacillales</taxon>
        <taxon>Streptococcaceae</taxon>
        <taxon>Streptococcus</taxon>
    </lineage>
</organism>
<feature type="compositionally biased region" description="Basic and acidic residues" evidence="1">
    <location>
        <begin position="164"/>
        <end position="179"/>
    </location>
</feature>
<dbReference type="EMBL" id="SSXL01000007">
    <property type="protein sequence ID" value="TII03204.1"/>
    <property type="molecule type" value="Genomic_DNA"/>
</dbReference>
<feature type="domain" description="Replication initiator A N-terminal" evidence="2">
    <location>
        <begin position="14"/>
        <end position="88"/>
    </location>
</feature>
<reference evidence="4 6" key="3">
    <citation type="submission" date="2019-04" db="EMBL/GenBank/DDBJ databases">
        <title>Genome analysis of Streptococcus suis strain WUSS327.</title>
        <authorList>
            <person name="Chen H."/>
            <person name="Gao X."/>
            <person name="Wu Z."/>
        </authorList>
    </citation>
    <scope>NUCLEOTIDE SEQUENCE [LARGE SCALE GENOMIC DNA]</scope>
    <source>
        <strain evidence="4 6">WUSS327</strain>
    </source>
</reference>
<evidence type="ECO:0000313" key="4">
    <source>
        <dbReference type="EMBL" id="TII03204.1"/>
    </source>
</evidence>
<sequence length="278" mass="32683">MNRITVEQVQSSERFYRIPKLLVEAKYYRKLSAEAKFCYAILKDRFDLSLKNDWVDEQGCVYLIFTVEELQELLGYGNKKVIKLKKELAKYGLLEEVRQGLNKPNLLYLGNIITDPRMLRQDFNEADETVTEEAKPLPEAEVSKRHFQKCQNDTSRNVNSTRQEVSKRHSNDTEYKETDNSETNYLEEDEEKAGRNLKKKVQQPSQFDKDYIYVLVESKLKTEIKSQATIDYYLGRFEDRYQLALNNMVYIKDSESVAEYVFNGLLSEISKELRRNAS</sequence>
<gene>
    <name evidence="3" type="ORF">EJA00_07145</name>
    <name evidence="4" type="ORF">FAJ35_02675</name>
</gene>
<protein>
    <submittedName>
        <fullName evidence="3">Replication initiator protein A</fullName>
    </submittedName>
</protein>
<evidence type="ECO:0000313" key="3">
    <source>
        <dbReference type="EMBL" id="RRR47826.1"/>
    </source>
</evidence>
<evidence type="ECO:0000313" key="5">
    <source>
        <dbReference type="Proteomes" id="UP000273973"/>
    </source>
</evidence>
<feature type="region of interest" description="Disordered" evidence="1">
    <location>
        <begin position="126"/>
        <end position="190"/>
    </location>
</feature>
<reference evidence="3 5" key="1">
    <citation type="submission" date="2018-11" db="EMBL/GenBank/DDBJ databases">
        <authorList>
            <person name="Stevens M.J."/>
            <person name="Cernela N."/>
            <person name="Spoerry Serrano N."/>
            <person name="Schmitt S."/>
            <person name="Schrenzel J."/>
            <person name="Stephan R."/>
        </authorList>
    </citation>
    <scope>NUCLEOTIDE SEQUENCE [LARGE SCALE GENOMIC DNA]</scope>
    <source>
        <strain evidence="3 5">SS1014</strain>
    </source>
</reference>
<dbReference type="Pfam" id="PF06970">
    <property type="entry name" value="RepA_N"/>
    <property type="match status" value="1"/>
</dbReference>
<dbReference type="AlphaFoldDB" id="A0A3R8SBM9"/>
<dbReference type="Proteomes" id="UP000309259">
    <property type="component" value="Unassembled WGS sequence"/>
</dbReference>
<dbReference type="Proteomes" id="UP000273973">
    <property type="component" value="Unassembled WGS sequence"/>
</dbReference>
<comment type="caution">
    <text evidence="3">The sequence shown here is derived from an EMBL/GenBank/DDBJ whole genome shotgun (WGS) entry which is preliminary data.</text>
</comment>
<proteinExistence type="predicted"/>
<accession>A0A3R8SBM9</accession>
<evidence type="ECO:0000256" key="1">
    <source>
        <dbReference type="SAM" id="MobiDB-lite"/>
    </source>
</evidence>
<evidence type="ECO:0000259" key="2">
    <source>
        <dbReference type="Pfam" id="PF06970"/>
    </source>
</evidence>
<feature type="compositionally biased region" description="Polar residues" evidence="1">
    <location>
        <begin position="149"/>
        <end position="163"/>
    </location>
</feature>
<dbReference type="EMBL" id="RSDG01000047">
    <property type="protein sequence ID" value="RRR47826.1"/>
    <property type="molecule type" value="Genomic_DNA"/>
</dbReference>
<evidence type="ECO:0000313" key="6">
    <source>
        <dbReference type="Proteomes" id="UP000309259"/>
    </source>
</evidence>
<name>A0A3R8SBM9_STRSU</name>
<feature type="compositionally biased region" description="Basic and acidic residues" evidence="1">
    <location>
        <begin position="132"/>
        <end position="144"/>
    </location>
</feature>